<name>A0ABR4LWJ9_9EURO</name>
<evidence type="ECO:0000313" key="3">
    <source>
        <dbReference type="Proteomes" id="UP001610432"/>
    </source>
</evidence>
<proteinExistence type="predicted"/>
<dbReference type="GeneID" id="98147740"/>
<comment type="caution">
    <text evidence="2">The sequence shown here is derived from an EMBL/GenBank/DDBJ whole genome shotgun (WGS) entry which is preliminary data.</text>
</comment>
<sequence length="315" mass="36194">MARNPPFNDHSDEHGYTDVVHLLPASFRARDNTHHPPLEDISEFLRQDLSVSRLNHIHNFLWIAGRQLPPRPFSFHVAVQREIILDERADMHLVWDPSRRMHFKPLPRYLLDARFWTTYICPLTTATEAGGDVYLDARGFLASYISLIQHESDFLIAQDHRLVPSDLQWHTWLTLTREALTRGTDTSPAALNPRYTFGELRLSRLNLIYRLCPPNQWQDFIRGYHFEYQTIAEFLHAHLAPLTVATVYLVLALTAMQVGLATEYLRANGAFQGVSWVFAVVSILAPLGVVSVLGGWMGFVFVVNVVNTWRKRNRG</sequence>
<evidence type="ECO:0000313" key="2">
    <source>
        <dbReference type="EMBL" id="KAL2868910.1"/>
    </source>
</evidence>
<dbReference type="RefSeq" id="XP_070887889.1">
    <property type="nucleotide sequence ID" value="XM_071032668.1"/>
</dbReference>
<dbReference type="Pfam" id="PF20246">
    <property type="entry name" value="DUF6601"/>
    <property type="match status" value="1"/>
</dbReference>
<dbReference type="PANTHER" id="PTHR34414">
    <property type="entry name" value="HET DOMAIN-CONTAINING PROTEIN-RELATED"/>
    <property type="match status" value="1"/>
</dbReference>
<reference evidence="2 3" key="1">
    <citation type="submission" date="2024-07" db="EMBL/GenBank/DDBJ databases">
        <title>Section-level genome sequencing and comparative genomics of Aspergillus sections Usti and Cavernicolus.</title>
        <authorList>
            <consortium name="Lawrence Berkeley National Laboratory"/>
            <person name="Nybo J.L."/>
            <person name="Vesth T.C."/>
            <person name="Theobald S."/>
            <person name="Frisvad J.C."/>
            <person name="Larsen T.O."/>
            <person name="Kjaerboelling I."/>
            <person name="Rothschild-Mancinelli K."/>
            <person name="Lyhne E.K."/>
            <person name="Kogle M.E."/>
            <person name="Barry K."/>
            <person name="Clum A."/>
            <person name="Na H."/>
            <person name="Ledsgaard L."/>
            <person name="Lin J."/>
            <person name="Lipzen A."/>
            <person name="Kuo A."/>
            <person name="Riley R."/>
            <person name="Mondo S."/>
            <person name="Labutti K."/>
            <person name="Haridas S."/>
            <person name="Pangalinan J."/>
            <person name="Salamov A.A."/>
            <person name="Simmons B.A."/>
            <person name="Magnuson J.K."/>
            <person name="Chen J."/>
            <person name="Drula E."/>
            <person name="Henrissat B."/>
            <person name="Wiebenga A."/>
            <person name="Lubbers R.J."/>
            <person name="Gomes A.C."/>
            <person name="Macurrencykelacurrency M.R."/>
            <person name="Stajich J."/>
            <person name="Grigoriev I.V."/>
            <person name="Mortensen U.H."/>
            <person name="De Vries R.P."/>
            <person name="Baker S.E."/>
            <person name="Andersen M.R."/>
        </authorList>
    </citation>
    <scope>NUCLEOTIDE SEQUENCE [LARGE SCALE GENOMIC DNA]</scope>
    <source>
        <strain evidence="2 3">CBS 449.75</strain>
    </source>
</reference>
<keyword evidence="3" id="KW-1185">Reference proteome</keyword>
<keyword evidence="1" id="KW-0812">Transmembrane</keyword>
<dbReference type="InterPro" id="IPR046536">
    <property type="entry name" value="DUF6601"/>
</dbReference>
<evidence type="ECO:0000256" key="1">
    <source>
        <dbReference type="SAM" id="Phobius"/>
    </source>
</evidence>
<feature type="transmembrane region" description="Helical" evidence="1">
    <location>
        <begin position="276"/>
        <end position="306"/>
    </location>
</feature>
<gene>
    <name evidence="2" type="ORF">BJX67DRAFT_379845</name>
</gene>
<dbReference type="EMBL" id="JBFXLQ010000012">
    <property type="protein sequence ID" value="KAL2868910.1"/>
    <property type="molecule type" value="Genomic_DNA"/>
</dbReference>
<keyword evidence="1" id="KW-1133">Transmembrane helix</keyword>
<dbReference type="PANTHER" id="PTHR34414:SF1">
    <property type="entry name" value="SUBTILISIN-LIKE SERINE PROTEASE"/>
    <property type="match status" value="1"/>
</dbReference>
<organism evidence="2 3">
    <name type="scientific">Aspergillus lucknowensis</name>
    <dbReference type="NCBI Taxonomy" id="176173"/>
    <lineage>
        <taxon>Eukaryota</taxon>
        <taxon>Fungi</taxon>
        <taxon>Dikarya</taxon>
        <taxon>Ascomycota</taxon>
        <taxon>Pezizomycotina</taxon>
        <taxon>Eurotiomycetes</taxon>
        <taxon>Eurotiomycetidae</taxon>
        <taxon>Eurotiales</taxon>
        <taxon>Aspergillaceae</taxon>
        <taxon>Aspergillus</taxon>
        <taxon>Aspergillus subgen. Nidulantes</taxon>
    </lineage>
</organism>
<feature type="transmembrane region" description="Helical" evidence="1">
    <location>
        <begin position="234"/>
        <end position="256"/>
    </location>
</feature>
<dbReference type="Proteomes" id="UP001610432">
    <property type="component" value="Unassembled WGS sequence"/>
</dbReference>
<accession>A0ABR4LWJ9</accession>
<protein>
    <submittedName>
        <fullName evidence="2">Uncharacterized protein</fullName>
    </submittedName>
</protein>
<keyword evidence="1" id="KW-0472">Membrane</keyword>